<gene>
    <name evidence="2" type="ORF">GUJ93_ZPchr0006g42427</name>
</gene>
<reference evidence="2" key="1">
    <citation type="journal article" date="2021" name="bioRxiv">
        <title>Whole Genome Assembly and Annotation of Northern Wild Rice, Zizania palustris L., Supports a Whole Genome Duplication in the Zizania Genus.</title>
        <authorList>
            <person name="Haas M."/>
            <person name="Kono T."/>
            <person name="Macchietto M."/>
            <person name="Millas R."/>
            <person name="McGilp L."/>
            <person name="Shao M."/>
            <person name="Duquette J."/>
            <person name="Hirsch C.N."/>
            <person name="Kimball J."/>
        </authorList>
    </citation>
    <scope>NUCLEOTIDE SEQUENCE</scope>
    <source>
        <tissue evidence="2">Fresh leaf tissue</tissue>
    </source>
</reference>
<dbReference type="AlphaFoldDB" id="A0A8J5VI12"/>
<feature type="region of interest" description="Disordered" evidence="1">
    <location>
        <begin position="45"/>
        <end position="76"/>
    </location>
</feature>
<dbReference type="Proteomes" id="UP000729402">
    <property type="component" value="Unassembled WGS sequence"/>
</dbReference>
<evidence type="ECO:0000313" key="3">
    <source>
        <dbReference type="Proteomes" id="UP000729402"/>
    </source>
</evidence>
<name>A0A8J5VI12_ZIZPA</name>
<comment type="caution">
    <text evidence="2">The sequence shown here is derived from an EMBL/GenBank/DDBJ whole genome shotgun (WGS) entry which is preliminary data.</text>
</comment>
<organism evidence="2 3">
    <name type="scientific">Zizania palustris</name>
    <name type="common">Northern wild rice</name>
    <dbReference type="NCBI Taxonomy" id="103762"/>
    <lineage>
        <taxon>Eukaryota</taxon>
        <taxon>Viridiplantae</taxon>
        <taxon>Streptophyta</taxon>
        <taxon>Embryophyta</taxon>
        <taxon>Tracheophyta</taxon>
        <taxon>Spermatophyta</taxon>
        <taxon>Magnoliopsida</taxon>
        <taxon>Liliopsida</taxon>
        <taxon>Poales</taxon>
        <taxon>Poaceae</taxon>
        <taxon>BOP clade</taxon>
        <taxon>Oryzoideae</taxon>
        <taxon>Oryzeae</taxon>
        <taxon>Zizaniinae</taxon>
        <taxon>Zizania</taxon>
    </lineage>
</organism>
<proteinExistence type="predicted"/>
<accession>A0A8J5VI12</accession>
<reference evidence="2" key="2">
    <citation type="submission" date="2021-02" db="EMBL/GenBank/DDBJ databases">
        <authorList>
            <person name="Kimball J.A."/>
            <person name="Haas M.W."/>
            <person name="Macchietto M."/>
            <person name="Kono T."/>
            <person name="Duquette J."/>
            <person name="Shao M."/>
        </authorList>
    </citation>
    <scope>NUCLEOTIDE SEQUENCE</scope>
    <source>
        <tissue evidence="2">Fresh leaf tissue</tissue>
    </source>
</reference>
<feature type="compositionally biased region" description="Basic residues" evidence="1">
    <location>
        <begin position="45"/>
        <end position="57"/>
    </location>
</feature>
<keyword evidence="3" id="KW-1185">Reference proteome</keyword>
<evidence type="ECO:0000256" key="1">
    <source>
        <dbReference type="SAM" id="MobiDB-lite"/>
    </source>
</evidence>
<dbReference type="EMBL" id="JAAALK010000283">
    <property type="protein sequence ID" value="KAG8071822.1"/>
    <property type="molecule type" value="Genomic_DNA"/>
</dbReference>
<sequence>MIGLARRVHRTPSSIVAGITVFSHSASPPLDRRSTWSFGLLGIRRNRSPPPRLRRRIPTSPETPNSTAGRRASAKGASCKNFNISEGERLVSGLYLVAALVPRWNKDYCSITYPSSWRGTIWFHTNDF</sequence>
<protein>
    <submittedName>
        <fullName evidence="2">Uncharacterized protein</fullName>
    </submittedName>
</protein>
<evidence type="ECO:0000313" key="2">
    <source>
        <dbReference type="EMBL" id="KAG8071822.1"/>
    </source>
</evidence>